<dbReference type="InterPro" id="IPR013798">
    <property type="entry name" value="Indole-3-glycerol_P_synth_dom"/>
</dbReference>
<dbReference type="InterPro" id="IPR045186">
    <property type="entry name" value="Indole-3-glycerol_P_synth"/>
</dbReference>
<protein>
    <recommendedName>
        <fullName evidence="8">Indole-3-glycerol phosphate synthase</fullName>
        <shortName evidence="8">IGPS</shortName>
        <ecNumber evidence="8">4.1.1.48</ecNumber>
    </recommendedName>
</protein>
<dbReference type="CDD" id="cd00331">
    <property type="entry name" value="IGPS"/>
    <property type="match status" value="1"/>
</dbReference>
<evidence type="ECO:0000256" key="3">
    <source>
        <dbReference type="ARBA" id="ARBA00022605"/>
    </source>
</evidence>
<dbReference type="Proteomes" id="UP001597468">
    <property type="component" value="Unassembled WGS sequence"/>
</dbReference>
<evidence type="ECO:0000256" key="1">
    <source>
        <dbReference type="ARBA" id="ARBA00001633"/>
    </source>
</evidence>
<keyword evidence="5 8" id="KW-0822">Tryptophan biosynthesis</keyword>
<comment type="catalytic activity">
    <reaction evidence="1 8">
        <text>1-(2-carboxyphenylamino)-1-deoxy-D-ribulose 5-phosphate + H(+) = (1S,2R)-1-C-(indol-3-yl)glycerol 3-phosphate + CO2 + H2O</text>
        <dbReference type="Rhea" id="RHEA:23476"/>
        <dbReference type="ChEBI" id="CHEBI:15377"/>
        <dbReference type="ChEBI" id="CHEBI:15378"/>
        <dbReference type="ChEBI" id="CHEBI:16526"/>
        <dbReference type="ChEBI" id="CHEBI:58613"/>
        <dbReference type="ChEBI" id="CHEBI:58866"/>
        <dbReference type="EC" id="4.1.1.48"/>
    </reaction>
</comment>
<dbReference type="HAMAP" id="MF_00134_B">
    <property type="entry name" value="IGPS_B"/>
    <property type="match status" value="1"/>
</dbReference>
<organism evidence="10 11">
    <name type="scientific">Salinimicrobium flavum</name>
    <dbReference type="NCBI Taxonomy" id="1737065"/>
    <lineage>
        <taxon>Bacteria</taxon>
        <taxon>Pseudomonadati</taxon>
        <taxon>Bacteroidota</taxon>
        <taxon>Flavobacteriia</taxon>
        <taxon>Flavobacteriales</taxon>
        <taxon>Flavobacteriaceae</taxon>
        <taxon>Salinimicrobium</taxon>
    </lineage>
</organism>
<reference evidence="11" key="1">
    <citation type="journal article" date="2019" name="Int. J. Syst. Evol. Microbiol.">
        <title>The Global Catalogue of Microorganisms (GCM) 10K type strain sequencing project: providing services to taxonomists for standard genome sequencing and annotation.</title>
        <authorList>
            <consortium name="The Broad Institute Genomics Platform"/>
            <consortium name="The Broad Institute Genome Sequencing Center for Infectious Disease"/>
            <person name="Wu L."/>
            <person name="Ma J."/>
        </authorList>
    </citation>
    <scope>NUCLEOTIDE SEQUENCE [LARGE SCALE GENOMIC DNA]</scope>
    <source>
        <strain evidence="11">KCTC 42585</strain>
    </source>
</reference>
<dbReference type="SUPFAM" id="SSF51366">
    <property type="entry name" value="Ribulose-phoshate binding barrel"/>
    <property type="match status" value="1"/>
</dbReference>
<dbReference type="EMBL" id="JBHULT010000005">
    <property type="protein sequence ID" value="MFD2516628.1"/>
    <property type="molecule type" value="Genomic_DNA"/>
</dbReference>
<dbReference type="PANTHER" id="PTHR22854:SF2">
    <property type="entry name" value="INDOLE-3-GLYCEROL-PHOSPHATE SYNTHASE"/>
    <property type="match status" value="1"/>
</dbReference>
<dbReference type="PROSITE" id="PS00614">
    <property type="entry name" value="IGPS"/>
    <property type="match status" value="1"/>
</dbReference>
<dbReference type="InterPro" id="IPR011060">
    <property type="entry name" value="RibuloseP-bd_barrel"/>
</dbReference>
<dbReference type="PANTHER" id="PTHR22854">
    <property type="entry name" value="TRYPTOPHAN BIOSYNTHESIS PROTEIN"/>
    <property type="match status" value="1"/>
</dbReference>
<evidence type="ECO:0000256" key="7">
    <source>
        <dbReference type="ARBA" id="ARBA00023239"/>
    </source>
</evidence>
<keyword evidence="4 8" id="KW-0210">Decarboxylase</keyword>
<accession>A0ABW5IT42</accession>
<evidence type="ECO:0000256" key="4">
    <source>
        <dbReference type="ARBA" id="ARBA00022793"/>
    </source>
</evidence>
<evidence type="ECO:0000313" key="11">
    <source>
        <dbReference type="Proteomes" id="UP001597468"/>
    </source>
</evidence>
<sequence length="263" mass="29406">MNILDRIATDKRLEVEEQKEMVPVEALQLLPHFKRKCISLAKRLRTSPPGIIAEFKRRSPSLPDLNPDADVAEITSEYEKAGAAGISVLTDELYFGGTADDLMLARETVNIPLLRKDFIIDEYQIIEAKAFGADVILLIAALLKPEEIRKFSVLARKLGLEVLLEVHNQEELERSIMPSIDMIGVNNRNLKTFEMDLNISKNLAEEIPSEFVKVSESGISETSSILELQKSGFQGFLIGGNFMKTKDPGNSAQKFMQELKSGR</sequence>
<dbReference type="InterPro" id="IPR013785">
    <property type="entry name" value="Aldolase_TIM"/>
</dbReference>
<evidence type="ECO:0000256" key="2">
    <source>
        <dbReference type="ARBA" id="ARBA00004696"/>
    </source>
</evidence>
<name>A0ABW5IT42_9FLAO</name>
<dbReference type="EC" id="4.1.1.48" evidence="8"/>
<comment type="similarity">
    <text evidence="8">Belongs to the TrpC family.</text>
</comment>
<keyword evidence="6 8" id="KW-0057">Aromatic amino acid biosynthesis</keyword>
<feature type="domain" description="Indole-3-glycerol phosphate synthase" evidence="9">
    <location>
        <begin position="4"/>
        <end position="253"/>
    </location>
</feature>
<keyword evidence="11" id="KW-1185">Reference proteome</keyword>
<comment type="pathway">
    <text evidence="2 8">Amino-acid biosynthesis; L-tryptophan biosynthesis; L-tryptophan from chorismate: step 4/5.</text>
</comment>
<evidence type="ECO:0000256" key="8">
    <source>
        <dbReference type="HAMAP-Rule" id="MF_00134"/>
    </source>
</evidence>
<evidence type="ECO:0000256" key="6">
    <source>
        <dbReference type="ARBA" id="ARBA00023141"/>
    </source>
</evidence>
<evidence type="ECO:0000256" key="5">
    <source>
        <dbReference type="ARBA" id="ARBA00022822"/>
    </source>
</evidence>
<dbReference type="InterPro" id="IPR001468">
    <property type="entry name" value="Indole-3-GlycerolPSynthase_CS"/>
</dbReference>
<comment type="caution">
    <text evidence="10">The sequence shown here is derived from an EMBL/GenBank/DDBJ whole genome shotgun (WGS) entry which is preliminary data.</text>
</comment>
<dbReference type="GO" id="GO:0004425">
    <property type="term" value="F:indole-3-glycerol-phosphate synthase activity"/>
    <property type="evidence" value="ECO:0007669"/>
    <property type="project" value="UniProtKB-EC"/>
</dbReference>
<keyword evidence="3 8" id="KW-0028">Amino-acid biosynthesis</keyword>
<proteinExistence type="inferred from homology"/>
<gene>
    <name evidence="8 10" type="primary">trpC</name>
    <name evidence="10" type="ORF">ACFSTG_01840</name>
</gene>
<dbReference type="NCBIfam" id="NF001377">
    <property type="entry name" value="PRK00278.2-4"/>
    <property type="match status" value="1"/>
</dbReference>
<dbReference type="Gene3D" id="3.20.20.70">
    <property type="entry name" value="Aldolase class I"/>
    <property type="match status" value="1"/>
</dbReference>
<keyword evidence="7 8" id="KW-0456">Lyase</keyword>
<evidence type="ECO:0000259" key="9">
    <source>
        <dbReference type="Pfam" id="PF00218"/>
    </source>
</evidence>
<dbReference type="RefSeq" id="WP_380748420.1">
    <property type="nucleotide sequence ID" value="NZ_JBHULT010000005.1"/>
</dbReference>
<evidence type="ECO:0000313" key="10">
    <source>
        <dbReference type="EMBL" id="MFD2516628.1"/>
    </source>
</evidence>
<dbReference type="Pfam" id="PF00218">
    <property type="entry name" value="IGPS"/>
    <property type="match status" value="1"/>
</dbReference>